<evidence type="ECO:0000313" key="13">
    <source>
        <dbReference type="Proteomes" id="UP000254572"/>
    </source>
</evidence>
<sequence length="359" mass="40590">MKTTFRWYGEGNDTVSLEAIRQIPSMTGVVWALHDMAAGEVWPENRIIEVKEQAAKYGLNIDVVESVNVHEAIKLGLPEREQYIENYKESLKNLGKHGVKVVCYNFMPVFDWMRTDLFHPSFNGDGSTALFYDHGAMKDLDPKQLVKSVAKGSQGLTLPGWEPERLAHLDKLFDAYKDVSEDDLRKNLKYFLEAIIPTAEAAGIKMGIHPDDPPFSIFGLPRIVKNHADLKAIVEMVDSPSNGLTLCSGALGPNPDNDLPQMIRDFHDRIPFAHIRNIKRFDNGDFIETSHLSSDGSLDIAEIVRTYHDVGFTGYWRPDHGRHIWGEQCRPGYGLYDRALGVMYVEGVWDECEKRKGKA</sequence>
<dbReference type="AlphaFoldDB" id="A0A381E0Y0"/>
<protein>
    <recommendedName>
        <fullName evidence="6 11">Mannonate dehydratase</fullName>
        <ecNumber evidence="5 11">4.2.1.8</ecNumber>
    </recommendedName>
    <alternativeName>
        <fullName evidence="10 11">D-mannonate hydro-lyase</fullName>
    </alternativeName>
</protein>
<organism evidence="12 13">
    <name type="scientific">Cardiobacterium valvarum</name>
    <dbReference type="NCBI Taxonomy" id="194702"/>
    <lineage>
        <taxon>Bacteria</taxon>
        <taxon>Pseudomonadati</taxon>
        <taxon>Pseudomonadota</taxon>
        <taxon>Gammaproteobacteria</taxon>
        <taxon>Cardiobacteriales</taxon>
        <taxon>Cardiobacteriaceae</taxon>
        <taxon>Cardiobacterium</taxon>
    </lineage>
</organism>
<keyword evidence="9 11" id="KW-0456">Lyase</keyword>
<evidence type="ECO:0000256" key="10">
    <source>
        <dbReference type="ARBA" id="ARBA00033474"/>
    </source>
</evidence>
<dbReference type="GO" id="GO:0008927">
    <property type="term" value="F:mannonate dehydratase activity"/>
    <property type="evidence" value="ECO:0007669"/>
    <property type="project" value="UniProtKB-UniRule"/>
</dbReference>
<dbReference type="Gene3D" id="3.20.20.150">
    <property type="entry name" value="Divalent-metal-dependent TIM barrel enzymes"/>
    <property type="match status" value="1"/>
</dbReference>
<comment type="catalytic activity">
    <reaction evidence="1 11">
        <text>D-mannonate = 2-dehydro-3-deoxy-D-gluconate + H2O</text>
        <dbReference type="Rhea" id="RHEA:20097"/>
        <dbReference type="ChEBI" id="CHEBI:15377"/>
        <dbReference type="ChEBI" id="CHEBI:17767"/>
        <dbReference type="ChEBI" id="CHEBI:57990"/>
        <dbReference type="EC" id="4.2.1.8"/>
    </reaction>
</comment>
<comment type="function">
    <text evidence="2 11">Catalyzes the dehydration of D-mannonate.</text>
</comment>
<name>A0A381E0Y0_9GAMM</name>
<dbReference type="SUPFAM" id="SSF51658">
    <property type="entry name" value="Xylose isomerase-like"/>
    <property type="match status" value="1"/>
</dbReference>
<evidence type="ECO:0000256" key="3">
    <source>
        <dbReference type="ARBA" id="ARBA00004892"/>
    </source>
</evidence>
<evidence type="ECO:0000256" key="6">
    <source>
        <dbReference type="ARBA" id="ARBA00016339"/>
    </source>
</evidence>
<evidence type="ECO:0000256" key="5">
    <source>
        <dbReference type="ARBA" id="ARBA00012927"/>
    </source>
</evidence>
<reference evidence="12 13" key="1">
    <citation type="submission" date="2018-06" db="EMBL/GenBank/DDBJ databases">
        <authorList>
            <consortium name="Pathogen Informatics"/>
            <person name="Doyle S."/>
        </authorList>
    </citation>
    <scope>NUCLEOTIDE SEQUENCE [LARGE SCALE GENOMIC DNA]</scope>
    <source>
        <strain evidence="12 13">NCTC13294</strain>
    </source>
</reference>
<evidence type="ECO:0000256" key="9">
    <source>
        <dbReference type="ARBA" id="ARBA00023239"/>
    </source>
</evidence>
<dbReference type="PANTHER" id="PTHR30387:SF2">
    <property type="entry name" value="MANNONATE DEHYDRATASE"/>
    <property type="match status" value="1"/>
</dbReference>
<gene>
    <name evidence="11 12" type="primary">uxuA</name>
    <name evidence="12" type="ORF">NCTC13294_00547</name>
</gene>
<evidence type="ECO:0000313" key="12">
    <source>
        <dbReference type="EMBL" id="SUX19577.1"/>
    </source>
</evidence>
<dbReference type="GO" id="GO:0042840">
    <property type="term" value="P:D-glucuronate catabolic process"/>
    <property type="evidence" value="ECO:0007669"/>
    <property type="project" value="TreeGrafter"/>
</dbReference>
<evidence type="ECO:0000256" key="11">
    <source>
        <dbReference type="HAMAP-Rule" id="MF_00106"/>
    </source>
</evidence>
<proteinExistence type="inferred from homology"/>
<keyword evidence="8 11" id="KW-0464">Manganese</keyword>
<dbReference type="EMBL" id="UFUW01000001">
    <property type="protein sequence ID" value="SUX19577.1"/>
    <property type="molecule type" value="Genomic_DNA"/>
</dbReference>
<dbReference type="InterPro" id="IPR004628">
    <property type="entry name" value="Man_deHydtase"/>
</dbReference>
<dbReference type="NCBIfam" id="NF003027">
    <property type="entry name" value="PRK03906.1"/>
    <property type="match status" value="1"/>
</dbReference>
<keyword evidence="7 11" id="KW-0408">Iron</keyword>
<dbReference type="EC" id="4.2.1.8" evidence="5 11"/>
<dbReference type="Pfam" id="PF03786">
    <property type="entry name" value="UxuA"/>
    <property type="match status" value="1"/>
</dbReference>
<dbReference type="RefSeq" id="WP_115610822.1">
    <property type="nucleotide sequence ID" value="NZ_JBHLZC010000001.1"/>
</dbReference>
<evidence type="ECO:0000256" key="8">
    <source>
        <dbReference type="ARBA" id="ARBA00023211"/>
    </source>
</evidence>
<evidence type="ECO:0000256" key="1">
    <source>
        <dbReference type="ARBA" id="ARBA00001794"/>
    </source>
</evidence>
<dbReference type="GO" id="GO:0030145">
    <property type="term" value="F:manganese ion binding"/>
    <property type="evidence" value="ECO:0007669"/>
    <property type="project" value="TreeGrafter"/>
</dbReference>
<dbReference type="Proteomes" id="UP000254572">
    <property type="component" value="Unassembled WGS sequence"/>
</dbReference>
<keyword evidence="13" id="KW-1185">Reference proteome</keyword>
<comment type="cofactor">
    <cofactor evidence="11">
        <name>Fe(2+)</name>
        <dbReference type="ChEBI" id="CHEBI:29033"/>
    </cofactor>
    <cofactor evidence="11">
        <name>Mn(2+)</name>
        <dbReference type="ChEBI" id="CHEBI:29035"/>
    </cofactor>
</comment>
<dbReference type="PANTHER" id="PTHR30387">
    <property type="entry name" value="MANNONATE DEHYDRATASE"/>
    <property type="match status" value="1"/>
</dbReference>
<dbReference type="InterPro" id="IPR036237">
    <property type="entry name" value="Xyl_isomerase-like_sf"/>
</dbReference>
<accession>A0A381E0Y0</accession>
<comment type="pathway">
    <text evidence="3 11">Carbohydrate metabolism; pentose and glucuronate interconversion.</text>
</comment>
<dbReference type="HAMAP" id="MF_00106">
    <property type="entry name" value="UxuA"/>
    <property type="match status" value="1"/>
</dbReference>
<dbReference type="PIRSF" id="PIRSF016049">
    <property type="entry name" value="Man_dehyd"/>
    <property type="match status" value="1"/>
</dbReference>
<dbReference type="GO" id="GO:0008198">
    <property type="term" value="F:ferrous iron binding"/>
    <property type="evidence" value="ECO:0007669"/>
    <property type="project" value="TreeGrafter"/>
</dbReference>
<dbReference type="UniPathway" id="UPA00246"/>
<dbReference type="OrthoDB" id="9780250at2"/>
<comment type="similarity">
    <text evidence="4 11">Belongs to the mannonate dehydratase family.</text>
</comment>
<evidence type="ECO:0000256" key="4">
    <source>
        <dbReference type="ARBA" id="ARBA00007389"/>
    </source>
</evidence>
<dbReference type="NCBIfam" id="TIGR00695">
    <property type="entry name" value="uxuA"/>
    <property type="match status" value="1"/>
</dbReference>
<evidence type="ECO:0000256" key="2">
    <source>
        <dbReference type="ARBA" id="ARBA00002713"/>
    </source>
</evidence>
<evidence type="ECO:0000256" key="7">
    <source>
        <dbReference type="ARBA" id="ARBA00023004"/>
    </source>
</evidence>